<dbReference type="GO" id="GO:0004792">
    <property type="term" value="F:thiosulfate-cyanide sulfurtransferase activity"/>
    <property type="evidence" value="ECO:0007669"/>
    <property type="project" value="TreeGrafter"/>
</dbReference>
<organism evidence="3 4">
    <name type="scientific">Brevibacterium rongguiense</name>
    <dbReference type="NCBI Taxonomy" id="2695267"/>
    <lineage>
        <taxon>Bacteria</taxon>
        <taxon>Bacillati</taxon>
        <taxon>Actinomycetota</taxon>
        <taxon>Actinomycetes</taxon>
        <taxon>Micrococcales</taxon>
        <taxon>Brevibacteriaceae</taxon>
        <taxon>Brevibacterium</taxon>
    </lineage>
</organism>
<dbReference type="PROSITE" id="PS50206">
    <property type="entry name" value="RHODANESE_3"/>
    <property type="match status" value="1"/>
</dbReference>
<protein>
    <submittedName>
        <fullName evidence="3">Rhodanese-like domain-containing protein</fullName>
    </submittedName>
</protein>
<dbReference type="SMART" id="SM00450">
    <property type="entry name" value="RHOD"/>
    <property type="match status" value="1"/>
</dbReference>
<dbReference type="Proteomes" id="UP000469215">
    <property type="component" value="Unassembled WGS sequence"/>
</dbReference>
<dbReference type="SUPFAM" id="SSF52821">
    <property type="entry name" value="Rhodanese/Cell cycle control phosphatase"/>
    <property type="match status" value="1"/>
</dbReference>
<reference evidence="3 4" key="1">
    <citation type="submission" date="2020-01" db="EMBL/GenBank/DDBJ databases">
        <authorList>
            <person name="Deng T."/>
        </authorList>
    </citation>
    <scope>NUCLEOTIDE SEQUENCE [LARGE SCALE GENOMIC DNA]</scope>
    <source>
        <strain evidence="3 4">5221</strain>
    </source>
</reference>
<evidence type="ECO:0000313" key="3">
    <source>
        <dbReference type="EMBL" id="MYM19802.1"/>
    </source>
</evidence>
<sequence length="151" mass="16000">MAANDSPPASPAAGTSEPTAPGAMALLARARAGIERLSPQEALAEQGAGALIVDVRTEAHRRSAAHIPGALVIDLTVLPWRLDPAFAWRIPEARSLDQRWIIVCRHGYSSALAAFSLRQMGLHRAADIDGGFEAWAAAGLPLTHEPADVRE</sequence>
<feature type="region of interest" description="Disordered" evidence="1">
    <location>
        <begin position="1"/>
        <end position="20"/>
    </location>
</feature>
<gene>
    <name evidence="3" type="ORF">GSY69_07420</name>
</gene>
<proteinExistence type="predicted"/>
<dbReference type="Gene3D" id="3.40.250.10">
    <property type="entry name" value="Rhodanese-like domain"/>
    <property type="match status" value="1"/>
</dbReference>
<dbReference type="InterPro" id="IPR001763">
    <property type="entry name" value="Rhodanese-like_dom"/>
</dbReference>
<evidence type="ECO:0000259" key="2">
    <source>
        <dbReference type="PROSITE" id="PS50206"/>
    </source>
</evidence>
<feature type="domain" description="Rhodanese" evidence="2">
    <location>
        <begin position="46"/>
        <end position="144"/>
    </location>
</feature>
<evidence type="ECO:0000256" key="1">
    <source>
        <dbReference type="SAM" id="MobiDB-lite"/>
    </source>
</evidence>
<dbReference type="PANTHER" id="PTHR44086:SF10">
    <property type="entry name" value="THIOSULFATE SULFURTRANSFERASE_RHODANESE-LIKE DOMAIN-CONTAINING PROTEIN 3"/>
    <property type="match status" value="1"/>
</dbReference>
<dbReference type="AlphaFoldDB" id="A0A6N9H8A4"/>
<comment type="caution">
    <text evidence="3">The sequence shown here is derived from an EMBL/GenBank/DDBJ whole genome shotgun (WGS) entry which is preliminary data.</text>
</comment>
<dbReference type="EMBL" id="WWEQ01000025">
    <property type="protein sequence ID" value="MYM19802.1"/>
    <property type="molecule type" value="Genomic_DNA"/>
</dbReference>
<keyword evidence="4" id="KW-1185">Reference proteome</keyword>
<dbReference type="RefSeq" id="WP_160953233.1">
    <property type="nucleotide sequence ID" value="NZ_WWEQ01000025.1"/>
</dbReference>
<name>A0A6N9H8A4_9MICO</name>
<dbReference type="InterPro" id="IPR036873">
    <property type="entry name" value="Rhodanese-like_dom_sf"/>
</dbReference>
<dbReference type="CDD" id="cd00158">
    <property type="entry name" value="RHOD"/>
    <property type="match status" value="1"/>
</dbReference>
<dbReference type="Pfam" id="PF00581">
    <property type="entry name" value="Rhodanese"/>
    <property type="match status" value="1"/>
</dbReference>
<dbReference type="PANTHER" id="PTHR44086">
    <property type="entry name" value="THIOSULFATE SULFURTRANSFERASE RDL2, MITOCHONDRIAL-RELATED"/>
    <property type="match status" value="1"/>
</dbReference>
<accession>A0A6N9H8A4</accession>
<evidence type="ECO:0000313" key="4">
    <source>
        <dbReference type="Proteomes" id="UP000469215"/>
    </source>
</evidence>